<dbReference type="RefSeq" id="WP_341408845.1">
    <property type="nucleotide sequence ID" value="NZ_JBBUTH010000001.1"/>
</dbReference>
<organism evidence="1 2">
    <name type="scientific">Pseudaquabacterium inlustre</name>
    <dbReference type="NCBI Taxonomy" id="2984192"/>
    <lineage>
        <taxon>Bacteria</taxon>
        <taxon>Pseudomonadati</taxon>
        <taxon>Pseudomonadota</taxon>
        <taxon>Betaproteobacteria</taxon>
        <taxon>Burkholderiales</taxon>
        <taxon>Sphaerotilaceae</taxon>
        <taxon>Pseudaquabacterium</taxon>
    </lineage>
</organism>
<accession>A0ABU9CEP6</accession>
<dbReference type="EMBL" id="JBBUTH010000001">
    <property type="protein sequence ID" value="MEK8049174.1"/>
    <property type="molecule type" value="Genomic_DNA"/>
</dbReference>
<name>A0ABU9CEP6_9BURK</name>
<evidence type="ECO:0000313" key="1">
    <source>
        <dbReference type="EMBL" id="MEK8049174.1"/>
    </source>
</evidence>
<gene>
    <name evidence="1" type="ORF">AACH10_02880</name>
</gene>
<keyword evidence="2" id="KW-1185">Reference proteome</keyword>
<comment type="caution">
    <text evidence="1">The sequence shown here is derived from an EMBL/GenBank/DDBJ whole genome shotgun (WGS) entry which is preliminary data.</text>
</comment>
<sequence length="188" mass="20749">MEAEAPSVEVDWLYRGRIKAARATHLPANQMPLSPVKVLTTKLTVFAALILSAVASPAATSDAPESFSFTYMSCGGYKLQYRQKGYSASIVVLDTRGNVLKSIRPLMFSERSSFSLPPVGLFNSGLPVCWPNANKILYTDVRWYNTGDDFLPEGIHGTLEYDLKEKTTRKVSAGVYMDDSGRIVTELK</sequence>
<dbReference type="Proteomes" id="UP001365405">
    <property type="component" value="Unassembled WGS sequence"/>
</dbReference>
<proteinExistence type="predicted"/>
<protein>
    <submittedName>
        <fullName evidence="1">Uncharacterized protein</fullName>
    </submittedName>
</protein>
<reference evidence="1 2" key="1">
    <citation type="submission" date="2024-04" db="EMBL/GenBank/DDBJ databases">
        <title>Novel species of the genus Ideonella isolated from streams.</title>
        <authorList>
            <person name="Lu H."/>
        </authorList>
    </citation>
    <scope>NUCLEOTIDE SEQUENCE [LARGE SCALE GENOMIC DNA]</scope>
    <source>
        <strain evidence="1 2">DXS22W</strain>
    </source>
</reference>
<evidence type="ECO:0000313" key="2">
    <source>
        <dbReference type="Proteomes" id="UP001365405"/>
    </source>
</evidence>